<organism evidence="2 3">
    <name type="scientific">Marinobacter pelagius</name>
    <dbReference type="NCBI Taxonomy" id="379482"/>
    <lineage>
        <taxon>Bacteria</taxon>
        <taxon>Pseudomonadati</taxon>
        <taxon>Pseudomonadota</taxon>
        <taxon>Gammaproteobacteria</taxon>
        <taxon>Pseudomonadales</taxon>
        <taxon>Marinobacteraceae</taxon>
        <taxon>Marinobacter</taxon>
    </lineage>
</organism>
<keyword evidence="1" id="KW-0732">Signal</keyword>
<keyword evidence="3" id="KW-1185">Reference proteome</keyword>
<dbReference type="RefSeq" id="WP_091999484.1">
    <property type="nucleotide sequence ID" value="NZ_FOUR01000002.1"/>
</dbReference>
<evidence type="ECO:0000313" key="3">
    <source>
        <dbReference type="Proteomes" id="UP000199339"/>
    </source>
</evidence>
<protein>
    <submittedName>
        <fullName evidence="2">Uncharacterized protein</fullName>
    </submittedName>
</protein>
<reference evidence="3" key="1">
    <citation type="submission" date="2016-10" db="EMBL/GenBank/DDBJ databases">
        <authorList>
            <person name="Varghese N."/>
            <person name="Submissions S."/>
        </authorList>
    </citation>
    <scope>NUCLEOTIDE SEQUENCE [LARGE SCALE GENOMIC DNA]</scope>
    <source>
        <strain evidence="3">CGMCC 1.6775</strain>
    </source>
</reference>
<name>A0A1I4T068_9GAMM</name>
<feature type="signal peptide" evidence="1">
    <location>
        <begin position="1"/>
        <end position="28"/>
    </location>
</feature>
<dbReference type="AlphaFoldDB" id="A0A1I4T068"/>
<accession>A0A1I4T068</accession>
<evidence type="ECO:0000256" key="1">
    <source>
        <dbReference type="SAM" id="SignalP"/>
    </source>
</evidence>
<feature type="chain" id="PRO_5011785190" evidence="1">
    <location>
        <begin position="29"/>
        <end position="485"/>
    </location>
</feature>
<dbReference type="EMBL" id="FOUR01000002">
    <property type="protein sequence ID" value="SFM70017.1"/>
    <property type="molecule type" value="Genomic_DNA"/>
</dbReference>
<dbReference type="OrthoDB" id="6346756at2"/>
<gene>
    <name evidence="2" type="ORF">SAMN04487961_0931</name>
</gene>
<dbReference type="Proteomes" id="UP000199339">
    <property type="component" value="Unassembled WGS sequence"/>
</dbReference>
<sequence>MFPVRLKKNRHLSYLSLTLIFSTFQAVAAPNINNISKLEVSDGEKGDLIRVQGTGFNEKPNGPAVLYDHGDIAWEHGKLNNHHESFEDMQLIQRGDVDPETLWAKPSLPDERNTGVLLVKSRSSRFGAGGSHYYASGNSNFLGWPTAHGGKEVNSNSRSMYAAFWMKIPFDPNYFYAIPADANSSRFIEGMDGEYGERIQVEGESGYGRIISYEPDLGSLPYGWIFLEPPRGLEGSLKGKRITGVTSDAVIVFPEAPSLAKFDEVGYITPGGKYARFWSDEGGEGYRFSMGTAGVPGTGGSLWANNFGSLSPTPGKWNFFEVALNVGDAARGIKPSLRASINGKTFVESTDEWVDQMIARTEERGLGEESAVTIALLGIGDFRTVPFSFDLDDIYLDDSLQRVMVCSAASIRAVYYGEGTCEVQHIESWDGTSIEFNLYRGALTEPAEELYLYVFDERGVPNSNGFSLSGIAGNVPSPPSSIDVD</sequence>
<proteinExistence type="predicted"/>
<evidence type="ECO:0000313" key="2">
    <source>
        <dbReference type="EMBL" id="SFM70017.1"/>
    </source>
</evidence>